<protein>
    <submittedName>
        <fullName evidence="1">Uncharacterized protein</fullName>
    </submittedName>
</protein>
<gene>
    <name evidence="1" type="ORF">CHS0354_003832</name>
</gene>
<dbReference type="AlphaFoldDB" id="A0AAE0SGU3"/>
<accession>A0AAE0SGU3</accession>
<dbReference type="EMBL" id="JAEAOA010000299">
    <property type="protein sequence ID" value="KAK3591203.1"/>
    <property type="molecule type" value="Genomic_DNA"/>
</dbReference>
<keyword evidence="2" id="KW-1185">Reference proteome</keyword>
<evidence type="ECO:0000313" key="2">
    <source>
        <dbReference type="Proteomes" id="UP001195483"/>
    </source>
</evidence>
<proteinExistence type="predicted"/>
<reference evidence="1" key="2">
    <citation type="journal article" date="2021" name="Genome Biol. Evol.">
        <title>Developing a high-quality reference genome for a parasitic bivalve with doubly uniparental inheritance (Bivalvia: Unionida).</title>
        <authorList>
            <person name="Smith C.H."/>
        </authorList>
    </citation>
    <scope>NUCLEOTIDE SEQUENCE</scope>
    <source>
        <strain evidence="1">CHS0354</strain>
        <tissue evidence="1">Mantle</tissue>
    </source>
</reference>
<reference evidence="1" key="1">
    <citation type="journal article" date="2021" name="Genome Biol. Evol.">
        <title>A High-Quality Reference Genome for a Parasitic Bivalve with Doubly Uniparental Inheritance (Bivalvia: Unionida).</title>
        <authorList>
            <person name="Smith C.H."/>
        </authorList>
    </citation>
    <scope>NUCLEOTIDE SEQUENCE</scope>
    <source>
        <strain evidence="1">CHS0354</strain>
    </source>
</reference>
<organism evidence="1 2">
    <name type="scientific">Potamilus streckersoni</name>
    <dbReference type="NCBI Taxonomy" id="2493646"/>
    <lineage>
        <taxon>Eukaryota</taxon>
        <taxon>Metazoa</taxon>
        <taxon>Spiralia</taxon>
        <taxon>Lophotrochozoa</taxon>
        <taxon>Mollusca</taxon>
        <taxon>Bivalvia</taxon>
        <taxon>Autobranchia</taxon>
        <taxon>Heteroconchia</taxon>
        <taxon>Palaeoheterodonta</taxon>
        <taxon>Unionida</taxon>
        <taxon>Unionoidea</taxon>
        <taxon>Unionidae</taxon>
        <taxon>Ambleminae</taxon>
        <taxon>Lampsilini</taxon>
        <taxon>Potamilus</taxon>
    </lineage>
</organism>
<name>A0AAE0SGU3_9BIVA</name>
<reference evidence="1" key="3">
    <citation type="submission" date="2023-05" db="EMBL/GenBank/DDBJ databases">
        <authorList>
            <person name="Smith C.H."/>
        </authorList>
    </citation>
    <scope>NUCLEOTIDE SEQUENCE</scope>
    <source>
        <strain evidence="1">CHS0354</strain>
        <tissue evidence="1">Mantle</tissue>
    </source>
</reference>
<sequence length="93" mass="10399">MCDRPIKSKVANGHINVEDRIRVKSNAKPIGGMQVILPDDLYQLPSVLTPEFGDDGSSILSSSILDYFHHLSIQLTYRQDKSDLTTLLLNLCQ</sequence>
<comment type="caution">
    <text evidence="1">The sequence shown here is derived from an EMBL/GenBank/DDBJ whole genome shotgun (WGS) entry which is preliminary data.</text>
</comment>
<evidence type="ECO:0000313" key="1">
    <source>
        <dbReference type="EMBL" id="KAK3591203.1"/>
    </source>
</evidence>
<dbReference type="Proteomes" id="UP001195483">
    <property type="component" value="Unassembled WGS sequence"/>
</dbReference>